<dbReference type="AlphaFoldDB" id="A0A1W1WH82"/>
<protein>
    <submittedName>
        <fullName evidence="1">Uncharacterized protein</fullName>
    </submittedName>
</protein>
<gene>
    <name evidence="1" type="ORF">SAMN00768000_2379</name>
</gene>
<proteinExistence type="predicted"/>
<name>A0A1W1WH82_SULTA</name>
<dbReference type="Proteomes" id="UP000192660">
    <property type="component" value="Unassembled WGS sequence"/>
</dbReference>
<sequence>MWIVRPGDTPYEPSDELRQIDQQLVQLIQRRKTCQDFENIPNVKTLRQWLGEDNDAVARSLWIFRMLGNPDLEKAPEILEPELPVDAESLMLEVEWDHYRLLLTHTIRYQEYSLVLSYLTSQQAIEQGLLQVTLQIAGDSRNYHVKGQSMTSNNQFLFIEWLIRPALPQRAKNLTWSVVPSEKPIFNIRFPEMTVLRPSSPLNFVPYLAPGL</sequence>
<accession>A0A1W1WH82</accession>
<dbReference type="RefSeq" id="WP_084661650.1">
    <property type="nucleotide sequence ID" value="NZ_FWWY01000001.1"/>
</dbReference>
<evidence type="ECO:0000313" key="1">
    <source>
        <dbReference type="EMBL" id="SMC05668.1"/>
    </source>
</evidence>
<keyword evidence="2" id="KW-1185">Reference proteome</keyword>
<organism evidence="1 2">
    <name type="scientific">Sulfobacillus thermosulfidooxidans (strain DSM 9293 / VKM B-1269 / AT-1)</name>
    <dbReference type="NCBI Taxonomy" id="929705"/>
    <lineage>
        <taxon>Bacteria</taxon>
        <taxon>Bacillati</taxon>
        <taxon>Bacillota</taxon>
        <taxon>Clostridia</taxon>
        <taxon>Eubacteriales</taxon>
        <taxon>Clostridiales Family XVII. Incertae Sedis</taxon>
        <taxon>Sulfobacillus</taxon>
    </lineage>
</organism>
<dbReference type="OrthoDB" id="1797229at2"/>
<reference evidence="2" key="1">
    <citation type="submission" date="2017-04" db="EMBL/GenBank/DDBJ databases">
        <authorList>
            <person name="Varghese N."/>
            <person name="Submissions S."/>
        </authorList>
    </citation>
    <scope>NUCLEOTIDE SEQUENCE [LARGE SCALE GENOMIC DNA]</scope>
    <source>
        <strain evidence="2">DSM 9293</strain>
    </source>
</reference>
<dbReference type="EMBL" id="FWWY01000001">
    <property type="protein sequence ID" value="SMC05668.1"/>
    <property type="molecule type" value="Genomic_DNA"/>
</dbReference>
<evidence type="ECO:0000313" key="2">
    <source>
        <dbReference type="Proteomes" id="UP000192660"/>
    </source>
</evidence>